<dbReference type="Proteomes" id="UP001497472">
    <property type="component" value="Unassembled WGS sequence"/>
</dbReference>
<protein>
    <submittedName>
        <fullName evidence="1">Uncharacterized protein</fullName>
    </submittedName>
</protein>
<name>A0AAV1J7N5_9NEOP</name>
<keyword evidence="2" id="KW-1185">Reference proteome</keyword>
<evidence type="ECO:0000313" key="1">
    <source>
        <dbReference type="EMBL" id="CAK1545122.1"/>
    </source>
</evidence>
<comment type="caution">
    <text evidence="1">The sequence shown here is derived from an EMBL/GenBank/DDBJ whole genome shotgun (WGS) entry which is preliminary data.</text>
</comment>
<organism evidence="1 2">
    <name type="scientific">Leptosia nina</name>
    <dbReference type="NCBI Taxonomy" id="320188"/>
    <lineage>
        <taxon>Eukaryota</taxon>
        <taxon>Metazoa</taxon>
        <taxon>Ecdysozoa</taxon>
        <taxon>Arthropoda</taxon>
        <taxon>Hexapoda</taxon>
        <taxon>Insecta</taxon>
        <taxon>Pterygota</taxon>
        <taxon>Neoptera</taxon>
        <taxon>Endopterygota</taxon>
        <taxon>Lepidoptera</taxon>
        <taxon>Glossata</taxon>
        <taxon>Ditrysia</taxon>
        <taxon>Papilionoidea</taxon>
        <taxon>Pieridae</taxon>
        <taxon>Pierinae</taxon>
        <taxon>Leptosia</taxon>
    </lineage>
</organism>
<evidence type="ECO:0000313" key="2">
    <source>
        <dbReference type="Proteomes" id="UP001497472"/>
    </source>
</evidence>
<dbReference type="EMBL" id="CAVLEF010000006">
    <property type="protein sequence ID" value="CAK1545122.1"/>
    <property type="molecule type" value="Genomic_DNA"/>
</dbReference>
<sequence>MKWSGRVRRVNLISSGGLMMDGTFINPAGRASLYDCKSMLGFLRNLKPTDFGFPFAPPVTHFDHSKTSAVYGNPLLSEFKKKGKKPQIRAISNIEAVNNSKMEHALAWRRGASRLIVNGEARAGAFIHKSNGGGRGAGREGNAHS</sequence>
<dbReference type="AlphaFoldDB" id="A0AAV1J7N5"/>
<proteinExistence type="predicted"/>
<gene>
    <name evidence="1" type="ORF">LNINA_LOCUS4808</name>
</gene>
<accession>A0AAV1J7N5</accession>
<reference evidence="1 2" key="1">
    <citation type="submission" date="2023-11" db="EMBL/GenBank/DDBJ databases">
        <authorList>
            <person name="Okamura Y."/>
        </authorList>
    </citation>
    <scope>NUCLEOTIDE SEQUENCE [LARGE SCALE GENOMIC DNA]</scope>
</reference>